<dbReference type="GO" id="GO:0006605">
    <property type="term" value="P:protein targeting"/>
    <property type="evidence" value="ECO:0007669"/>
    <property type="project" value="InterPro"/>
</dbReference>
<evidence type="ECO:0000256" key="4">
    <source>
        <dbReference type="ARBA" id="ARBA00022833"/>
    </source>
</evidence>
<dbReference type="InterPro" id="IPR011116">
    <property type="entry name" value="SecA_Wing/Scaffold"/>
</dbReference>
<comment type="cofactor">
    <cofactor evidence="1">
        <name>Zn(2+)</name>
        <dbReference type="ChEBI" id="CHEBI:29105"/>
    </cofactor>
</comment>
<feature type="compositionally biased region" description="Basic and acidic residues" evidence="5">
    <location>
        <begin position="260"/>
        <end position="269"/>
    </location>
</feature>
<name>A0A645CMJ7_9ZZZZ</name>
<feature type="domain" description="SecA Wing/Scaffold" evidence="6">
    <location>
        <begin position="6"/>
        <end position="212"/>
    </location>
</feature>
<dbReference type="InterPro" id="IPR000185">
    <property type="entry name" value="SecA"/>
</dbReference>
<dbReference type="GO" id="GO:0006886">
    <property type="term" value="P:intracellular protein transport"/>
    <property type="evidence" value="ECO:0007669"/>
    <property type="project" value="InterPro"/>
</dbReference>
<dbReference type="GO" id="GO:0005524">
    <property type="term" value="F:ATP binding"/>
    <property type="evidence" value="ECO:0007669"/>
    <property type="project" value="InterPro"/>
</dbReference>
<organism evidence="7">
    <name type="scientific">bioreactor metagenome</name>
    <dbReference type="NCBI Taxonomy" id="1076179"/>
    <lineage>
        <taxon>unclassified sequences</taxon>
        <taxon>metagenomes</taxon>
        <taxon>ecological metagenomes</taxon>
    </lineage>
</organism>
<dbReference type="Gene3D" id="1.10.3060.10">
    <property type="entry name" value="Helical scaffold and wing domains of SecA"/>
    <property type="match status" value="1"/>
</dbReference>
<dbReference type="PANTHER" id="PTHR30612">
    <property type="entry name" value="SECA INNER MEMBRANE COMPONENT OF SEC PROTEIN SECRETION SYSTEM"/>
    <property type="match status" value="1"/>
</dbReference>
<keyword evidence="3" id="KW-0479">Metal-binding</keyword>
<evidence type="ECO:0000313" key="7">
    <source>
        <dbReference type="EMBL" id="MPM78127.1"/>
    </source>
</evidence>
<reference evidence="7" key="1">
    <citation type="submission" date="2019-08" db="EMBL/GenBank/DDBJ databases">
        <authorList>
            <person name="Kucharzyk K."/>
            <person name="Murdoch R.W."/>
            <person name="Higgins S."/>
            <person name="Loffler F."/>
        </authorList>
    </citation>
    <scope>NUCLEOTIDE SEQUENCE</scope>
</reference>
<accession>A0A645CMJ7</accession>
<keyword evidence="2" id="KW-0963">Cytoplasm</keyword>
<proteinExistence type="predicted"/>
<evidence type="ECO:0000259" key="6">
    <source>
        <dbReference type="Pfam" id="PF07516"/>
    </source>
</evidence>
<dbReference type="Pfam" id="PF02810">
    <property type="entry name" value="SEC-C"/>
    <property type="match status" value="1"/>
</dbReference>
<evidence type="ECO:0000256" key="3">
    <source>
        <dbReference type="ARBA" id="ARBA00022723"/>
    </source>
</evidence>
<dbReference type="Pfam" id="PF07516">
    <property type="entry name" value="SecA_SW"/>
    <property type="match status" value="1"/>
</dbReference>
<evidence type="ECO:0000256" key="5">
    <source>
        <dbReference type="SAM" id="MobiDB-lite"/>
    </source>
</evidence>
<dbReference type="EMBL" id="VSSQ01028413">
    <property type="protein sequence ID" value="MPM78127.1"/>
    <property type="molecule type" value="Genomic_DNA"/>
</dbReference>
<dbReference type="GO" id="GO:0005886">
    <property type="term" value="C:plasma membrane"/>
    <property type="evidence" value="ECO:0007669"/>
    <property type="project" value="TreeGrafter"/>
</dbReference>
<dbReference type="InterPro" id="IPR036266">
    <property type="entry name" value="SecA_Wing/Scaffold_sf"/>
</dbReference>
<feature type="region of interest" description="Disordered" evidence="5">
    <location>
        <begin position="218"/>
        <end position="272"/>
    </location>
</feature>
<gene>
    <name evidence="7" type="primary">secA_39</name>
    <name evidence="7" type="ORF">SDC9_125138</name>
</gene>
<evidence type="ECO:0000256" key="2">
    <source>
        <dbReference type="ARBA" id="ARBA00022490"/>
    </source>
</evidence>
<dbReference type="InterPro" id="IPR004027">
    <property type="entry name" value="SEC_C_motif"/>
</dbReference>
<dbReference type="AlphaFoldDB" id="A0A645CMJ7"/>
<dbReference type="GO" id="GO:0005829">
    <property type="term" value="C:cytosol"/>
    <property type="evidence" value="ECO:0007669"/>
    <property type="project" value="TreeGrafter"/>
</dbReference>
<dbReference type="GO" id="GO:0017038">
    <property type="term" value="P:protein import"/>
    <property type="evidence" value="ECO:0007669"/>
    <property type="project" value="InterPro"/>
</dbReference>
<dbReference type="GO" id="GO:0043952">
    <property type="term" value="P:protein transport by the Sec complex"/>
    <property type="evidence" value="ECO:0007669"/>
    <property type="project" value="TreeGrafter"/>
</dbReference>
<evidence type="ECO:0000256" key="1">
    <source>
        <dbReference type="ARBA" id="ARBA00001947"/>
    </source>
</evidence>
<protein>
    <submittedName>
        <fullName evidence="7">Protein translocase subunit SecA</fullName>
    </submittedName>
</protein>
<sequence length="289" mass="33385">MQDGEPIEHRMLSNAIEKAQKRVEDRNFEIRKHLLDYDDVLNEQRNYLYTERDAILSDEHLIERVRTICHEIGDDLVDQVFSDAKESQKGAKILSEMLTTFHLEIPVLKAEATSDEYKQHLRSCINTEIDDKVALTGEKPFNDFLRFNYLRQIDLRWQDHLTALEDLRDAVGLRSYAQKNPLVEYKVEGFEIFTEMLEGIKQFMAQTLVRVQITKNEESYQRKTPAKRTIESHSARGAFASESQGPRRVQGGDHAAAVTVRRDQPKVGRNDPCPCGSGKKYKYCHGRNA</sequence>
<dbReference type="SUPFAM" id="SSF81886">
    <property type="entry name" value="Helical scaffold and wing domains of SecA"/>
    <property type="match status" value="1"/>
</dbReference>
<dbReference type="PANTHER" id="PTHR30612:SF0">
    <property type="entry name" value="CHLOROPLAST PROTEIN-TRANSPORTING ATPASE"/>
    <property type="match status" value="1"/>
</dbReference>
<keyword evidence="4" id="KW-0862">Zinc</keyword>
<dbReference type="GO" id="GO:0031522">
    <property type="term" value="C:cell envelope Sec protein transport complex"/>
    <property type="evidence" value="ECO:0007669"/>
    <property type="project" value="TreeGrafter"/>
</dbReference>
<comment type="caution">
    <text evidence="7">The sequence shown here is derived from an EMBL/GenBank/DDBJ whole genome shotgun (WGS) entry which is preliminary data.</text>
</comment>
<dbReference type="GO" id="GO:0046872">
    <property type="term" value="F:metal ion binding"/>
    <property type="evidence" value="ECO:0007669"/>
    <property type="project" value="UniProtKB-KW"/>
</dbReference>